<proteinExistence type="predicted"/>
<feature type="compositionally biased region" description="Low complexity" evidence="1">
    <location>
        <begin position="101"/>
        <end position="113"/>
    </location>
</feature>
<gene>
    <name evidence="2" type="ORF">ABB37_09456</name>
</gene>
<feature type="region of interest" description="Disordered" evidence="1">
    <location>
        <begin position="207"/>
        <end position="255"/>
    </location>
</feature>
<dbReference type="OMA" id="MNAAPAW"/>
<evidence type="ECO:0000256" key="1">
    <source>
        <dbReference type="SAM" id="MobiDB-lite"/>
    </source>
</evidence>
<feature type="region of interest" description="Disordered" evidence="1">
    <location>
        <begin position="727"/>
        <end position="780"/>
    </location>
</feature>
<dbReference type="Proteomes" id="UP000037923">
    <property type="component" value="Unassembled WGS sequence"/>
</dbReference>
<evidence type="ECO:0000313" key="3">
    <source>
        <dbReference type="Proteomes" id="UP000037923"/>
    </source>
</evidence>
<dbReference type="EMBL" id="LGTL01000031">
    <property type="protein sequence ID" value="KPA74202.1"/>
    <property type="molecule type" value="Genomic_DNA"/>
</dbReference>
<protein>
    <submittedName>
        <fullName evidence="2">Uncharacterized protein</fullName>
    </submittedName>
</protein>
<keyword evidence="3" id="KW-1185">Reference proteome</keyword>
<dbReference type="VEuPathDB" id="TriTrypDB:LpyrH10_31_1100"/>
<reference evidence="2 3" key="1">
    <citation type="submission" date="2015-07" db="EMBL/GenBank/DDBJ databases">
        <title>High-quality genome of monoxenous trypanosomatid Leptomonas pyrrhocoris.</title>
        <authorList>
            <person name="Flegontov P."/>
            <person name="Butenko A."/>
            <person name="Firsov S."/>
            <person name="Vlcek C."/>
            <person name="Logacheva M.D."/>
            <person name="Field M."/>
            <person name="Filatov D."/>
            <person name="Flegontova O."/>
            <person name="Gerasimov E."/>
            <person name="Jackson A.P."/>
            <person name="Kelly S."/>
            <person name="Opperdoes F."/>
            <person name="O'Reilly A."/>
            <person name="Votypka J."/>
            <person name="Yurchenko V."/>
            <person name="Lukes J."/>
        </authorList>
    </citation>
    <scope>NUCLEOTIDE SEQUENCE [LARGE SCALE GENOMIC DNA]</scope>
    <source>
        <strain evidence="2">H10</strain>
    </source>
</reference>
<accession>A0A0N0VCZ0</accession>
<dbReference type="AlphaFoldDB" id="A0A0N0VCZ0"/>
<comment type="caution">
    <text evidence="2">The sequence shown here is derived from an EMBL/GenBank/DDBJ whole genome shotgun (WGS) entry which is preliminary data.</text>
</comment>
<feature type="compositionally biased region" description="Low complexity" evidence="1">
    <location>
        <begin position="207"/>
        <end position="216"/>
    </location>
</feature>
<feature type="compositionally biased region" description="Low complexity" evidence="1">
    <location>
        <begin position="125"/>
        <end position="138"/>
    </location>
</feature>
<dbReference type="GeneID" id="26909739"/>
<sequence length="930" mass="97055">MDAWFSYVCKLSELIFERKLEAYEDACAALLLSAVGVRETDDAAAAGNSGTASNTAETPLFVDAASAEAVTSPSTNAEAAVQPKSESVDEDTSQWSTERGPTPSLCTTSPTSTKELTSESGADFTTPATTGAAAAGVSPVPPPRDSPSLASPVETVSALLDAMQLRKPLRTTPSRSHFLDDIQAEASVVYQDLEEVYALRPGDVSAARRSAAHPHSAPLPPPDESSSNVGPSCRPQARPFSSSCADGEGMATSPPTLEHQLLYGELTSVGVRQLQAISMASVSVSREYLSHLQPQSSGCGTTSPGHSFGTANGRGSDTYGHGTGLLVAGNVPRGAVVVGVDVGCGNGRLLFEWARLATAACRCRPENLRRRSHAEGDGTPLAASPSALNNGVAGGTYAAAARRVKLLAAALAPLGVHATNVVWRGWMGVGIEMVPSRIRVARRALVPHYLNLKTTLLVPSGVATQDGQREGPVSLLDATAPEAIAISASSSSCSCPASPASTTSTSIMRTPSSVGFSKSFTTRIPQPTARVLLYEGDALAPGVLSNATLCRFPHFPLLGDPLTLSRAGGWAPARTLDLVNGLGGEHASSFGSSRYLTAAMSAPGMGGAATCPHPTASVVAAGAALNNAFLNNAVAGVHGRRGGPASVMEMSMCSVTSNTSSTCSTRGGCSAKHNFYRLCRVEKGPSLTGREDPHLVVFCCGLGLEESQVWKLCQRLEDILLGRTPRTTLPTRRTSADGLASSRNMSEDEAAVPPCSETTQNEPADAAASPLAGTTTSMFSDDNGEVLEEMARGFGRQLSTPTTADPLQECISSGVACDTPTYRHWESVTCVLLLCPMDVLATAFPLFRYATRIYTTQEHPVAAEDTATLLATGNRADGTAAPYVMRDLPISDSPQDAHVAGAIQEGDIWTTTLETTWMNAAPAWVVRFRF</sequence>
<evidence type="ECO:0000313" key="2">
    <source>
        <dbReference type="EMBL" id="KPA74202.1"/>
    </source>
</evidence>
<feature type="region of interest" description="Disordered" evidence="1">
    <location>
        <begin position="67"/>
        <end position="152"/>
    </location>
</feature>
<dbReference type="OrthoDB" id="273604at2759"/>
<organism evidence="2 3">
    <name type="scientific">Leptomonas pyrrhocoris</name>
    <name type="common">Firebug parasite</name>
    <dbReference type="NCBI Taxonomy" id="157538"/>
    <lineage>
        <taxon>Eukaryota</taxon>
        <taxon>Discoba</taxon>
        <taxon>Euglenozoa</taxon>
        <taxon>Kinetoplastea</taxon>
        <taxon>Metakinetoplastina</taxon>
        <taxon>Trypanosomatida</taxon>
        <taxon>Trypanosomatidae</taxon>
        <taxon>Leishmaniinae</taxon>
        <taxon>Leptomonas</taxon>
    </lineage>
</organism>
<dbReference type="RefSeq" id="XP_015652641.1">
    <property type="nucleotide sequence ID" value="XM_015808928.1"/>
</dbReference>
<name>A0A0N0VCZ0_LEPPY</name>